<dbReference type="PANTHER" id="PTHR23327">
    <property type="entry name" value="RING FINGER PROTEIN 127"/>
    <property type="match status" value="1"/>
</dbReference>
<evidence type="ECO:0000256" key="6">
    <source>
        <dbReference type="SAM" id="MobiDB-lite"/>
    </source>
</evidence>
<evidence type="ECO:0000313" key="10">
    <source>
        <dbReference type="Proteomes" id="UP001046870"/>
    </source>
</evidence>
<dbReference type="SUPFAM" id="SSF48452">
    <property type="entry name" value="TPR-like"/>
    <property type="match status" value="1"/>
</dbReference>
<dbReference type="Pfam" id="PF13181">
    <property type="entry name" value="TPR_8"/>
    <property type="match status" value="1"/>
</dbReference>
<dbReference type="GO" id="GO:0005737">
    <property type="term" value="C:cytoplasm"/>
    <property type="evidence" value="ECO:0007669"/>
    <property type="project" value="UniProtKB-ARBA"/>
</dbReference>
<dbReference type="InterPro" id="IPR027370">
    <property type="entry name" value="Znf-RING_euk"/>
</dbReference>
<dbReference type="SUPFAM" id="SSF88697">
    <property type="entry name" value="PUA domain-like"/>
    <property type="match status" value="1"/>
</dbReference>
<evidence type="ECO:0000259" key="8">
    <source>
        <dbReference type="PROSITE" id="PS51787"/>
    </source>
</evidence>
<keyword evidence="3" id="KW-0862">Zinc</keyword>
<gene>
    <name evidence="9" type="ORF">MATL_G00221850</name>
</gene>
<keyword evidence="5" id="KW-0802">TPR repeat</keyword>
<evidence type="ECO:0000256" key="2">
    <source>
        <dbReference type="ARBA" id="ARBA00022771"/>
    </source>
</evidence>
<feature type="repeat" description="TPR" evidence="5">
    <location>
        <begin position="248"/>
        <end position="281"/>
    </location>
</feature>
<evidence type="ECO:0000259" key="7">
    <source>
        <dbReference type="PROSITE" id="PS50089"/>
    </source>
</evidence>
<feature type="domain" description="RING-type" evidence="7">
    <location>
        <begin position="449"/>
        <end position="487"/>
    </location>
</feature>
<feature type="region of interest" description="Disordered" evidence="6">
    <location>
        <begin position="405"/>
        <end position="432"/>
    </location>
</feature>
<organism evidence="9 10">
    <name type="scientific">Megalops atlanticus</name>
    <name type="common">Tarpon</name>
    <name type="synonym">Clupea gigantea</name>
    <dbReference type="NCBI Taxonomy" id="7932"/>
    <lineage>
        <taxon>Eukaryota</taxon>
        <taxon>Metazoa</taxon>
        <taxon>Chordata</taxon>
        <taxon>Craniata</taxon>
        <taxon>Vertebrata</taxon>
        <taxon>Euteleostomi</taxon>
        <taxon>Actinopterygii</taxon>
        <taxon>Neopterygii</taxon>
        <taxon>Teleostei</taxon>
        <taxon>Elopiformes</taxon>
        <taxon>Megalopidae</taxon>
        <taxon>Megalops</taxon>
    </lineage>
</organism>
<dbReference type="SUPFAM" id="SSF57850">
    <property type="entry name" value="RING/U-box"/>
    <property type="match status" value="2"/>
</dbReference>
<keyword evidence="10" id="KW-1185">Reference proteome</keyword>
<evidence type="ECO:0008006" key="11">
    <source>
        <dbReference type="Google" id="ProtNLM"/>
    </source>
</evidence>
<dbReference type="Gene3D" id="3.30.40.10">
    <property type="entry name" value="Zinc/RING finger domain, C3HC4 (zinc finger)"/>
    <property type="match status" value="2"/>
</dbReference>
<evidence type="ECO:0000256" key="4">
    <source>
        <dbReference type="PROSITE-ProRule" id="PRU00175"/>
    </source>
</evidence>
<evidence type="ECO:0000313" key="9">
    <source>
        <dbReference type="EMBL" id="KAG7458574.1"/>
    </source>
</evidence>
<dbReference type="InterPro" id="IPR017907">
    <property type="entry name" value="Znf_RING_CS"/>
</dbReference>
<dbReference type="OrthoDB" id="264917at2759"/>
<dbReference type="Gene3D" id="1.25.40.10">
    <property type="entry name" value="Tetratricopeptide repeat domain"/>
    <property type="match status" value="1"/>
</dbReference>
<dbReference type="PROSITE" id="PS50089">
    <property type="entry name" value="ZF_RING_2"/>
    <property type="match status" value="2"/>
</dbReference>
<evidence type="ECO:0000256" key="3">
    <source>
        <dbReference type="ARBA" id="ARBA00022833"/>
    </source>
</evidence>
<keyword evidence="1" id="KW-0479">Metal-binding</keyword>
<dbReference type="Pfam" id="PF13445">
    <property type="entry name" value="zf-RING_UBOX"/>
    <property type="match status" value="1"/>
</dbReference>
<dbReference type="InterPro" id="IPR011990">
    <property type="entry name" value="TPR-like_helical_dom_sf"/>
</dbReference>
<name>A0A9D3PEJ7_MEGAT</name>
<dbReference type="InterPro" id="IPR003111">
    <property type="entry name" value="Lon_prtase_N"/>
</dbReference>
<dbReference type="Proteomes" id="UP001046870">
    <property type="component" value="Chromosome 20"/>
</dbReference>
<dbReference type="PROSITE" id="PS00518">
    <property type="entry name" value="ZF_RING_1"/>
    <property type="match status" value="2"/>
</dbReference>
<dbReference type="PROSITE" id="PS50005">
    <property type="entry name" value="TPR"/>
    <property type="match status" value="1"/>
</dbReference>
<proteinExistence type="predicted"/>
<protein>
    <recommendedName>
        <fullName evidence="11">LON peptidase N-terminal domain and RING finger protein 1</fullName>
    </recommendedName>
</protein>
<dbReference type="PROSITE" id="PS51787">
    <property type="entry name" value="LON_N"/>
    <property type="match status" value="1"/>
</dbReference>
<dbReference type="Pfam" id="PF02190">
    <property type="entry name" value="LON_substr_bdg"/>
    <property type="match status" value="1"/>
</dbReference>
<dbReference type="GO" id="GO:0061630">
    <property type="term" value="F:ubiquitin protein ligase activity"/>
    <property type="evidence" value="ECO:0007669"/>
    <property type="project" value="TreeGrafter"/>
</dbReference>
<dbReference type="InterPro" id="IPR013083">
    <property type="entry name" value="Znf_RING/FYVE/PHD"/>
</dbReference>
<keyword evidence="2 4" id="KW-0863">Zinc-finger</keyword>
<dbReference type="SMART" id="SM00184">
    <property type="entry name" value="RING"/>
    <property type="match status" value="2"/>
</dbReference>
<dbReference type="SMART" id="SM00028">
    <property type="entry name" value="TPR"/>
    <property type="match status" value="2"/>
</dbReference>
<comment type="caution">
    <text evidence="9">The sequence shown here is derived from an EMBL/GenBank/DDBJ whole genome shotgun (WGS) entry which is preliminary data.</text>
</comment>
<dbReference type="CDD" id="cd16513">
    <property type="entry name" value="RING-HC_LONFs_rpt1"/>
    <property type="match status" value="1"/>
</dbReference>
<feature type="domain" description="Lon N-terminal" evidence="8">
    <location>
        <begin position="528"/>
        <end position="738"/>
    </location>
</feature>
<sequence length="743" mass="83082">MSVPNSDAEEILEEKAGFFIAPSLDSEWEDDNVDHQRLILQRADALASENRLKEALDAFSTALRYGSVRPEQLSTLLDCVLRNFKKRVGDASAAQASATTRDFGKPSAADVLSCPACHSFLGEAVTVACGHSYCKRCLQRDLFTRCKLCNEELADSPPGLRPNVILCSLLEKWFPDDTKRCKTAAEIEDLSKQKRFEEAVTLANNALESDPGDVLARACRAEAFAGLRQYKSALSDLEALCVSSAHWPEAYFLKARVLKEMGQVDEALQVYLHCLALDEDFKPAKKEVEKIFHELLSPAAENVKVGLRETAQSTSNHLRSKTLVADAQTAPPPPRPDPEEKRGAPSRSESLERPGLSRAQSLRTHGPPGGATAGEEGLKRVCSAPQLGDPEKGTLLKRKLSASEAGSSLIHSQGNKHKKQGEAGVAAKHASAPSRTIPVELLEANDFECSLCMRLFYEPVTTPCGHTFCKSCLERCLDHTPQCPLCKESLKVYLASRKYNITSLLENVMKQYLTEEHLERQKSHTEETKEHSDLTKNVPIFVCTMAYPTVPCPLHVFEPRYRLMIRRCMETGTKQFGMCINDPRKGFADYGCMLQIRSVHFLPDGRSVVDTVGGKRFRVLSRGMKDGYCIADIEYLEDVRVDDAEELSKLQELHDQVYEQARTWFQNLKNRFRGQILQHFGPMPEREADIQATPNGPACCWWLLAVLPVDPRYQLSVLSMMSLRERLVKIQHILTYLQSIPNE</sequence>
<dbReference type="CDD" id="cd16514">
    <property type="entry name" value="RING-HC_LONFs_rpt2"/>
    <property type="match status" value="1"/>
</dbReference>
<evidence type="ECO:0000256" key="5">
    <source>
        <dbReference type="PROSITE-ProRule" id="PRU00339"/>
    </source>
</evidence>
<feature type="domain" description="RING-type" evidence="7">
    <location>
        <begin position="114"/>
        <end position="150"/>
    </location>
</feature>
<dbReference type="Pfam" id="PF13923">
    <property type="entry name" value="zf-C3HC4_2"/>
    <property type="match status" value="1"/>
</dbReference>
<dbReference type="PANTHER" id="PTHR23327:SF4">
    <property type="entry name" value="LON PEPTIDASE N-TERMINAL DOMAIN AND RING FINGER PROTEIN 1"/>
    <property type="match status" value="1"/>
</dbReference>
<dbReference type="AlphaFoldDB" id="A0A9D3PEJ7"/>
<dbReference type="SMART" id="SM00464">
    <property type="entry name" value="LON"/>
    <property type="match status" value="1"/>
</dbReference>
<evidence type="ECO:0000256" key="1">
    <source>
        <dbReference type="ARBA" id="ARBA00022723"/>
    </source>
</evidence>
<accession>A0A9D3PEJ7</accession>
<dbReference type="Gene3D" id="2.30.130.40">
    <property type="entry name" value="LON domain-like"/>
    <property type="match status" value="1"/>
</dbReference>
<dbReference type="InterPro" id="IPR015947">
    <property type="entry name" value="PUA-like_sf"/>
</dbReference>
<dbReference type="InterPro" id="IPR001841">
    <property type="entry name" value="Znf_RING"/>
</dbReference>
<dbReference type="EMBL" id="JAFDVH010000020">
    <property type="protein sequence ID" value="KAG7458574.1"/>
    <property type="molecule type" value="Genomic_DNA"/>
</dbReference>
<reference evidence="9" key="1">
    <citation type="submission" date="2021-01" db="EMBL/GenBank/DDBJ databases">
        <authorList>
            <person name="Zahm M."/>
            <person name="Roques C."/>
            <person name="Cabau C."/>
            <person name="Klopp C."/>
            <person name="Donnadieu C."/>
            <person name="Jouanno E."/>
            <person name="Lampietro C."/>
            <person name="Louis A."/>
            <person name="Herpin A."/>
            <person name="Echchiki A."/>
            <person name="Berthelot C."/>
            <person name="Parey E."/>
            <person name="Roest-Crollius H."/>
            <person name="Braasch I."/>
            <person name="Postlethwait J."/>
            <person name="Bobe J."/>
            <person name="Montfort J."/>
            <person name="Bouchez O."/>
            <person name="Begum T."/>
            <person name="Mejri S."/>
            <person name="Adams A."/>
            <person name="Chen W.-J."/>
            <person name="Guiguen Y."/>
        </authorList>
    </citation>
    <scope>NUCLEOTIDE SEQUENCE</scope>
    <source>
        <strain evidence="9">YG-15Mar2019-1</strain>
        <tissue evidence="9">Brain</tissue>
    </source>
</reference>
<dbReference type="GO" id="GO:0008270">
    <property type="term" value="F:zinc ion binding"/>
    <property type="evidence" value="ECO:0007669"/>
    <property type="project" value="UniProtKB-KW"/>
</dbReference>
<dbReference type="FunFam" id="2.30.130.40:FF:000005">
    <property type="entry name" value="LON peptidase N-terminal domain and ring finger 1"/>
    <property type="match status" value="1"/>
</dbReference>
<dbReference type="InterPro" id="IPR046336">
    <property type="entry name" value="Lon_prtase_N_sf"/>
</dbReference>
<dbReference type="InterPro" id="IPR019734">
    <property type="entry name" value="TPR_rpt"/>
</dbReference>
<feature type="region of interest" description="Disordered" evidence="6">
    <location>
        <begin position="311"/>
        <end position="377"/>
    </location>
</feature>